<organism evidence="2 3">
    <name type="scientific">Pseudomonas multiresinivorans</name>
    <dbReference type="NCBI Taxonomy" id="95301"/>
    <lineage>
        <taxon>Bacteria</taxon>
        <taxon>Pseudomonadati</taxon>
        <taxon>Pseudomonadota</taxon>
        <taxon>Gammaproteobacteria</taxon>
        <taxon>Pseudomonadales</taxon>
        <taxon>Pseudomonadaceae</taxon>
        <taxon>Pseudomonas</taxon>
    </lineage>
</organism>
<evidence type="ECO:0000313" key="3">
    <source>
        <dbReference type="Proteomes" id="UP000502549"/>
    </source>
</evidence>
<reference evidence="2 3" key="1">
    <citation type="submission" date="2020-02" db="EMBL/GenBank/DDBJ databases">
        <title>Complete genome sequence of Pseudomonas multiresinivorans ORNL1.</title>
        <authorList>
            <person name="Podar M."/>
        </authorList>
    </citation>
    <scope>NUCLEOTIDE SEQUENCE [LARGE SCALE GENOMIC DNA]</scope>
    <source>
        <strain evidence="3">populi</strain>
    </source>
</reference>
<name>A0A7Z3GNP7_9PSED</name>
<evidence type="ECO:0000313" key="2">
    <source>
        <dbReference type="EMBL" id="QJP07230.1"/>
    </source>
</evidence>
<dbReference type="AlphaFoldDB" id="A0A7Z3GNP7"/>
<dbReference type="Proteomes" id="UP000502549">
    <property type="component" value="Chromosome"/>
</dbReference>
<gene>
    <name evidence="2" type="ORF">G4G71_04775</name>
</gene>
<accession>A0A7Z3GNP7</accession>
<sequence>MLRSLLSALPLLLAATTAAAVETPPVRPSDWGPDTPLMQAVPPRQLDASVSARQSASNTSQLWISQTDFRLHDDIGFFIRKMLIQMSPVAGAGTPLMLDDPKSMVARIQAGDIFVADATLASLLNEELRNAKAPVRNLKLSTRADGQEVHGELLRKGRWRPLRMVTGIEQAGPLKVALVPQRIYVDNVDVTPSLSAASIEMSEVLQLHTAHMQLIGNRILVDLDGLFPPPRLDFTVRSLKLADGGMDLQLGSELAELKWPQLKAPKSYMFIEGGDIKMARTILVKAYALFTSLSPDAPLLFNLYDYRRQLQYGEIRLREDGMVHIAVSPIKAPVKAPAPEEKAL</sequence>
<evidence type="ECO:0008006" key="4">
    <source>
        <dbReference type="Google" id="ProtNLM"/>
    </source>
</evidence>
<proteinExistence type="predicted"/>
<keyword evidence="3" id="KW-1185">Reference proteome</keyword>
<protein>
    <recommendedName>
        <fullName evidence="4">DUF2993 domain-containing protein</fullName>
    </recommendedName>
</protein>
<feature type="chain" id="PRO_5031023665" description="DUF2993 domain-containing protein" evidence="1">
    <location>
        <begin position="21"/>
        <end position="344"/>
    </location>
</feature>
<evidence type="ECO:0000256" key="1">
    <source>
        <dbReference type="SAM" id="SignalP"/>
    </source>
</evidence>
<keyword evidence="1" id="KW-0732">Signal</keyword>
<dbReference type="KEGG" id="pmui:G4G71_04775"/>
<dbReference type="EMBL" id="CP048833">
    <property type="protein sequence ID" value="QJP07230.1"/>
    <property type="molecule type" value="Genomic_DNA"/>
</dbReference>
<feature type="signal peptide" evidence="1">
    <location>
        <begin position="1"/>
        <end position="20"/>
    </location>
</feature>
<dbReference type="RefSeq" id="WP_169935734.1">
    <property type="nucleotide sequence ID" value="NZ_CP048833.1"/>
</dbReference>